<gene>
    <name evidence="1" type="ORF">CGLO_03240</name>
</gene>
<dbReference type="Proteomes" id="UP000015530">
    <property type="component" value="Unassembled WGS sequence"/>
</dbReference>
<dbReference type="AlphaFoldDB" id="T0LYS8"/>
<dbReference type="HOGENOM" id="CLU_2426873_0_0_1"/>
<protein>
    <submittedName>
        <fullName evidence="1">Uncharacterized protein</fullName>
    </submittedName>
</protein>
<evidence type="ECO:0000313" key="2">
    <source>
        <dbReference type="Proteomes" id="UP000015530"/>
    </source>
</evidence>
<dbReference type="EMBL" id="AMYD01000672">
    <property type="protein sequence ID" value="EQB56731.1"/>
    <property type="molecule type" value="Genomic_DNA"/>
</dbReference>
<sequence>MSSSDSATAELFYPKDKELVLCPHKKPSEPYGGPNNYIPPEKSDITDDAAQVRVLNIIHISDEDTPPWPIHLVCKVMKPPSFTGTIWLHNS</sequence>
<accession>T0LYS8</accession>
<comment type="caution">
    <text evidence="1">The sequence shown here is derived from an EMBL/GenBank/DDBJ whole genome shotgun (WGS) entry which is preliminary data.</text>
</comment>
<organism evidence="1 2">
    <name type="scientific">Colletotrichum gloeosporioides (strain Cg-14)</name>
    <name type="common">Anthracnose fungus</name>
    <name type="synonym">Glomerella cingulata</name>
    <dbReference type="NCBI Taxonomy" id="1237896"/>
    <lineage>
        <taxon>Eukaryota</taxon>
        <taxon>Fungi</taxon>
        <taxon>Dikarya</taxon>
        <taxon>Ascomycota</taxon>
        <taxon>Pezizomycotina</taxon>
        <taxon>Sordariomycetes</taxon>
        <taxon>Hypocreomycetidae</taxon>
        <taxon>Glomerellales</taxon>
        <taxon>Glomerellaceae</taxon>
        <taxon>Colletotrichum</taxon>
        <taxon>Colletotrichum gloeosporioides species complex</taxon>
    </lineage>
</organism>
<reference evidence="2" key="1">
    <citation type="journal article" date="2013" name="Mol. Plant Microbe Interact.">
        <title>Global aspects of pacC regulation of pathogenicity genes in Colletotrichum gloeosporioides as revealed by transcriptome analysis.</title>
        <authorList>
            <person name="Alkan N."/>
            <person name="Meng X."/>
            <person name="Friedlander G."/>
            <person name="Reuveni E."/>
            <person name="Sukno S."/>
            <person name="Sherman A."/>
            <person name="Thon M."/>
            <person name="Fluhr R."/>
            <person name="Prusky D."/>
        </authorList>
    </citation>
    <scope>NUCLEOTIDE SEQUENCE [LARGE SCALE GENOMIC DNA]</scope>
    <source>
        <strain evidence="2">Cg-14</strain>
    </source>
</reference>
<proteinExistence type="predicted"/>
<name>T0LYS8_COLGC</name>
<evidence type="ECO:0000313" key="1">
    <source>
        <dbReference type="EMBL" id="EQB56731.1"/>
    </source>
</evidence>